<evidence type="ECO:0000313" key="2">
    <source>
        <dbReference type="Proteomes" id="UP000003419"/>
    </source>
</evidence>
<reference evidence="1 2" key="1">
    <citation type="submission" date="2009-01" db="EMBL/GenBank/DDBJ databases">
        <authorList>
            <person name="Qin X."/>
            <person name="Bachman B."/>
            <person name="Battles P."/>
            <person name="Bell A."/>
            <person name="Bess C."/>
            <person name="Bickham C."/>
            <person name="Chaboub L."/>
            <person name="Chen D."/>
            <person name="Coyle M."/>
            <person name="Deiros D.R."/>
            <person name="Dinh H."/>
            <person name="Forbes L."/>
            <person name="Fowler G."/>
            <person name="Francisco L."/>
            <person name="Fu Q."/>
            <person name="Gubbala S."/>
            <person name="Hale W."/>
            <person name="Han Y."/>
            <person name="Hemphill L."/>
            <person name="Highlander S.K."/>
            <person name="Hirani K."/>
            <person name="Hogues M."/>
            <person name="Jackson L."/>
            <person name="Jakkamsetti A."/>
            <person name="Javaid M."/>
            <person name="Jiang H."/>
            <person name="Korchina V."/>
            <person name="Kovar C."/>
            <person name="Lara F."/>
            <person name="Lee S."/>
            <person name="Mata R."/>
            <person name="Mathew T."/>
            <person name="Moen C."/>
            <person name="Morales K."/>
            <person name="Munidasa M."/>
            <person name="Nazareth L."/>
            <person name="Ngo R."/>
            <person name="Nguyen L."/>
            <person name="Okwuonu G."/>
            <person name="Ongeri F."/>
            <person name="Patil S."/>
            <person name="Petrosino J."/>
            <person name="Pham C."/>
            <person name="Pham P."/>
            <person name="Pu L.-L."/>
            <person name="Puazo M."/>
            <person name="Raj R."/>
            <person name="Reid J."/>
            <person name="Rouhana J."/>
            <person name="Saada N."/>
            <person name="Shang Y."/>
            <person name="Simmons D."/>
            <person name="Thornton R."/>
            <person name="Warren J."/>
            <person name="Weissenberger G."/>
            <person name="Zhang J."/>
            <person name="Zhang L."/>
            <person name="Zhou C."/>
            <person name="Zhu D."/>
            <person name="Muzny D."/>
            <person name="Worley K."/>
            <person name="Gibbs R."/>
        </authorList>
    </citation>
    <scope>NUCLEOTIDE SEQUENCE [LARGE SCALE GENOMIC DNA]</scope>
    <source>
        <strain evidence="1 2">CF48-3A</strain>
    </source>
</reference>
<comment type="caution">
    <text evidence="1">The sequence shown here is derived from an EMBL/GenBank/DDBJ whole genome shotgun (WGS) entry which is preliminary data.</text>
</comment>
<accession>A0A8D9S3C8</accession>
<gene>
    <name evidence="1" type="ORF">HMPREF0534_1560</name>
</gene>
<sequence length="64" mass="7273">MTRVKVFSSYHENELDILMNKWLAEHPDINIRDIKLSSSLASVNDDGIPLFTAMVIFTPRTAPI</sequence>
<dbReference type="RefSeq" id="WP_003671169.1">
    <property type="nucleotide sequence ID" value="NZ_GG693670.1"/>
</dbReference>
<dbReference type="AlphaFoldDB" id="A0A8D9S3C8"/>
<proteinExistence type="predicted"/>
<dbReference type="Pfam" id="PF10957">
    <property type="entry name" value="Spore_Cse60"/>
    <property type="match status" value="1"/>
</dbReference>
<evidence type="ECO:0008006" key="3">
    <source>
        <dbReference type="Google" id="ProtNLM"/>
    </source>
</evidence>
<organism evidence="1 2">
    <name type="scientific">Limosilactobacillus reuteri CF48-3A</name>
    <dbReference type="NCBI Taxonomy" id="525341"/>
    <lineage>
        <taxon>Bacteria</taxon>
        <taxon>Bacillati</taxon>
        <taxon>Bacillota</taxon>
        <taxon>Bacilli</taxon>
        <taxon>Lactobacillales</taxon>
        <taxon>Lactobacillaceae</taxon>
        <taxon>Limosilactobacillus</taxon>
    </lineage>
</organism>
<name>A0A8D9S3C8_LIMRT</name>
<evidence type="ECO:0000313" key="1">
    <source>
        <dbReference type="EMBL" id="EEI65120.1"/>
    </source>
</evidence>
<protein>
    <recommendedName>
        <fullName evidence="3">Sporulation protein Cse60</fullName>
    </recommendedName>
</protein>
<dbReference type="InterPro" id="IPR020296">
    <property type="entry name" value="Spore_Cse60"/>
</dbReference>
<dbReference type="EMBL" id="ACHG01000161">
    <property type="protein sequence ID" value="EEI65120.1"/>
    <property type="molecule type" value="Genomic_DNA"/>
</dbReference>
<dbReference type="Proteomes" id="UP000003419">
    <property type="component" value="Unassembled WGS sequence"/>
</dbReference>